<proteinExistence type="predicted"/>
<comment type="caution">
    <text evidence="2">The sequence shown here is derived from an EMBL/GenBank/DDBJ whole genome shotgun (WGS) entry which is preliminary data.</text>
</comment>
<keyword evidence="3" id="KW-1185">Reference proteome</keyword>
<reference evidence="2 3" key="1">
    <citation type="journal article" date="2024" name="BMC Genomics">
        <title>De novo assembly and annotation of Popillia japonica's genome with initial clues to its potential as an invasive pest.</title>
        <authorList>
            <person name="Cucini C."/>
            <person name="Boschi S."/>
            <person name="Funari R."/>
            <person name="Cardaioli E."/>
            <person name="Iannotti N."/>
            <person name="Marturano G."/>
            <person name="Paoli F."/>
            <person name="Bruttini M."/>
            <person name="Carapelli A."/>
            <person name="Frati F."/>
            <person name="Nardi F."/>
        </authorList>
    </citation>
    <scope>NUCLEOTIDE SEQUENCE [LARGE SCALE GENOMIC DNA]</scope>
    <source>
        <strain evidence="2">DMR45628</strain>
    </source>
</reference>
<evidence type="ECO:0000313" key="3">
    <source>
        <dbReference type="Proteomes" id="UP001458880"/>
    </source>
</evidence>
<organism evidence="2 3">
    <name type="scientific">Popillia japonica</name>
    <name type="common">Japanese beetle</name>
    <dbReference type="NCBI Taxonomy" id="7064"/>
    <lineage>
        <taxon>Eukaryota</taxon>
        <taxon>Metazoa</taxon>
        <taxon>Ecdysozoa</taxon>
        <taxon>Arthropoda</taxon>
        <taxon>Hexapoda</taxon>
        <taxon>Insecta</taxon>
        <taxon>Pterygota</taxon>
        <taxon>Neoptera</taxon>
        <taxon>Endopterygota</taxon>
        <taxon>Coleoptera</taxon>
        <taxon>Polyphaga</taxon>
        <taxon>Scarabaeiformia</taxon>
        <taxon>Scarabaeidae</taxon>
        <taxon>Rutelinae</taxon>
        <taxon>Popillia</taxon>
    </lineage>
</organism>
<sequence length="120" mass="14058">MNIAFGNQLSNFKKATSIDAEFRDVEKSLENLKSELLKHDTELDKVIIHTSKLKSEFQTLENQTRDSERQLKSKLDTLEQHINTKYPFPHTSNIKIDAIERHLQNQLALLQQRVEDLEKK</sequence>
<gene>
    <name evidence="2" type="ORF">QE152_g38560</name>
</gene>
<evidence type="ECO:0000313" key="2">
    <source>
        <dbReference type="EMBL" id="KAK9681125.1"/>
    </source>
</evidence>
<evidence type="ECO:0000256" key="1">
    <source>
        <dbReference type="SAM" id="Coils"/>
    </source>
</evidence>
<accession>A0AAW1HWR8</accession>
<feature type="coiled-coil region" evidence="1">
    <location>
        <begin position="15"/>
        <end position="70"/>
    </location>
</feature>
<dbReference type="EMBL" id="JASPKY010000843">
    <property type="protein sequence ID" value="KAK9681125.1"/>
    <property type="molecule type" value="Genomic_DNA"/>
</dbReference>
<name>A0AAW1HWR8_POPJA</name>
<keyword evidence="1" id="KW-0175">Coiled coil</keyword>
<protein>
    <submittedName>
        <fullName evidence="2">Uncharacterized protein</fullName>
    </submittedName>
</protein>
<dbReference type="Proteomes" id="UP001458880">
    <property type="component" value="Unassembled WGS sequence"/>
</dbReference>
<dbReference type="AlphaFoldDB" id="A0AAW1HWR8"/>